<dbReference type="InterPro" id="IPR050640">
    <property type="entry name" value="Bact_2-comp_sensor_kinase"/>
</dbReference>
<proteinExistence type="predicted"/>
<comment type="caution">
    <text evidence="3">The sequence shown here is derived from an EMBL/GenBank/DDBJ whole genome shotgun (WGS) entry which is preliminary data.</text>
</comment>
<dbReference type="Gene3D" id="3.30.565.10">
    <property type="entry name" value="Histidine kinase-like ATPase, C-terminal domain"/>
    <property type="match status" value="1"/>
</dbReference>
<dbReference type="InterPro" id="IPR036890">
    <property type="entry name" value="HATPase_C_sf"/>
</dbReference>
<dbReference type="PANTHER" id="PTHR34220:SF7">
    <property type="entry name" value="SENSOR HISTIDINE KINASE YPDA"/>
    <property type="match status" value="1"/>
</dbReference>
<dbReference type="GO" id="GO:0000155">
    <property type="term" value="F:phosphorelay sensor kinase activity"/>
    <property type="evidence" value="ECO:0007669"/>
    <property type="project" value="InterPro"/>
</dbReference>
<keyword evidence="3" id="KW-0418">Kinase</keyword>
<evidence type="ECO:0000313" key="4">
    <source>
        <dbReference type="Proteomes" id="UP000294498"/>
    </source>
</evidence>
<dbReference type="Proteomes" id="UP000294498">
    <property type="component" value="Unassembled WGS sequence"/>
</dbReference>
<accession>A0A4R8DTS1</accession>
<dbReference type="Pfam" id="PF06580">
    <property type="entry name" value="His_kinase"/>
    <property type="match status" value="1"/>
</dbReference>
<reference evidence="3 4" key="1">
    <citation type="submission" date="2019-03" db="EMBL/GenBank/DDBJ databases">
        <title>Genomic Encyclopedia of Type Strains, Phase IV (KMG-IV): sequencing the most valuable type-strain genomes for metagenomic binning, comparative biology and taxonomic classification.</title>
        <authorList>
            <person name="Goeker M."/>
        </authorList>
    </citation>
    <scope>NUCLEOTIDE SEQUENCE [LARGE SCALE GENOMIC DNA]</scope>
    <source>
        <strain evidence="3 4">DSM 100059</strain>
    </source>
</reference>
<sequence length="343" mass="39316">MHAVRQPEIGYFAARMDKGRLLRLQYLVWATIFLISYFAMITDDGPLRSAGFAIRDTCFYALIVYGNIRFLYPRFYQKKQYVLYIAGSVLLLVLAGAGKVYLSLALHSKVYLTAPRWLDAETYFTLIFSGISVFVLSFVFRLAIAYFMIKQASEEAMLKLLRAQVQPHFLFNTLNNMYYEAFLDSPRTALLIERLSEIMRYFVDQSNQETVPLATEVQFLDNYIALEKIRISPEPEIGFERHYDASTPIPPMLLMTFVENIFKHGIDKITGRNKITISLMQQKGYLYFSTKNTINRHVGPQVTGGLGLANLRKRLSILYGGNFHMETASDGQYFTATLKVPLA</sequence>
<protein>
    <submittedName>
        <fullName evidence="3">Histidine kinase</fullName>
    </submittedName>
</protein>
<dbReference type="PANTHER" id="PTHR34220">
    <property type="entry name" value="SENSOR HISTIDINE KINASE YPDA"/>
    <property type="match status" value="1"/>
</dbReference>
<dbReference type="EMBL" id="SODV01000001">
    <property type="protein sequence ID" value="TDX01529.1"/>
    <property type="molecule type" value="Genomic_DNA"/>
</dbReference>
<evidence type="ECO:0000256" key="1">
    <source>
        <dbReference type="SAM" id="Phobius"/>
    </source>
</evidence>
<feature type="transmembrane region" description="Helical" evidence="1">
    <location>
        <begin position="122"/>
        <end position="149"/>
    </location>
</feature>
<evidence type="ECO:0000313" key="3">
    <source>
        <dbReference type="EMBL" id="TDX01529.1"/>
    </source>
</evidence>
<feature type="domain" description="Signal transduction histidine kinase internal region" evidence="2">
    <location>
        <begin position="157"/>
        <end position="232"/>
    </location>
</feature>
<name>A0A4R8DTS1_9BACT</name>
<feature type="transmembrane region" description="Helical" evidence="1">
    <location>
        <begin position="81"/>
        <end position="102"/>
    </location>
</feature>
<evidence type="ECO:0000259" key="2">
    <source>
        <dbReference type="Pfam" id="PF06580"/>
    </source>
</evidence>
<dbReference type="AlphaFoldDB" id="A0A4R8DTS1"/>
<keyword evidence="1" id="KW-0812">Transmembrane</keyword>
<organism evidence="3 4">
    <name type="scientific">Dinghuibacter silviterrae</name>
    <dbReference type="NCBI Taxonomy" id="1539049"/>
    <lineage>
        <taxon>Bacteria</taxon>
        <taxon>Pseudomonadati</taxon>
        <taxon>Bacteroidota</taxon>
        <taxon>Chitinophagia</taxon>
        <taxon>Chitinophagales</taxon>
        <taxon>Chitinophagaceae</taxon>
        <taxon>Dinghuibacter</taxon>
    </lineage>
</organism>
<gene>
    <name evidence="3" type="ORF">EDB95_2569</name>
</gene>
<keyword evidence="4" id="KW-1185">Reference proteome</keyword>
<feature type="transmembrane region" description="Helical" evidence="1">
    <location>
        <begin position="21"/>
        <end position="40"/>
    </location>
</feature>
<dbReference type="InterPro" id="IPR010559">
    <property type="entry name" value="Sig_transdc_His_kin_internal"/>
</dbReference>
<dbReference type="GO" id="GO:0016020">
    <property type="term" value="C:membrane"/>
    <property type="evidence" value="ECO:0007669"/>
    <property type="project" value="InterPro"/>
</dbReference>
<keyword evidence="1" id="KW-1133">Transmembrane helix</keyword>
<keyword evidence="1" id="KW-0472">Membrane</keyword>
<feature type="transmembrane region" description="Helical" evidence="1">
    <location>
        <begin position="52"/>
        <end position="72"/>
    </location>
</feature>
<keyword evidence="3" id="KW-0808">Transferase</keyword>